<dbReference type="OrthoDB" id="6513469at2759"/>
<dbReference type="AlphaFoldDB" id="A0A1Y3AYF2"/>
<protein>
    <submittedName>
        <fullName evidence="2">Uncharacterized protein</fullName>
    </submittedName>
</protein>
<evidence type="ECO:0000256" key="1">
    <source>
        <dbReference type="SAM" id="MobiDB-lite"/>
    </source>
</evidence>
<accession>A0A1Y3AYF2</accession>
<dbReference type="EMBL" id="MUJZ01051111">
    <property type="protein sequence ID" value="OTF73549.1"/>
    <property type="molecule type" value="Genomic_DNA"/>
</dbReference>
<gene>
    <name evidence="2" type="ORF">BLA29_014832</name>
</gene>
<evidence type="ECO:0000313" key="2">
    <source>
        <dbReference type="EMBL" id="OTF73549.1"/>
    </source>
</evidence>
<reference evidence="2 3" key="1">
    <citation type="submission" date="2017-03" db="EMBL/GenBank/DDBJ databases">
        <title>Genome Survey of Euroglyphus maynei.</title>
        <authorList>
            <person name="Arlian L.G."/>
            <person name="Morgan M.S."/>
            <person name="Rider S.D."/>
        </authorList>
    </citation>
    <scope>NUCLEOTIDE SEQUENCE [LARGE SCALE GENOMIC DNA]</scope>
    <source>
        <strain evidence="2">Arlian Lab</strain>
        <tissue evidence="2">Whole body</tissue>
    </source>
</reference>
<evidence type="ECO:0000313" key="3">
    <source>
        <dbReference type="Proteomes" id="UP000194236"/>
    </source>
</evidence>
<keyword evidence="3" id="KW-1185">Reference proteome</keyword>
<feature type="region of interest" description="Disordered" evidence="1">
    <location>
        <begin position="1"/>
        <end position="20"/>
    </location>
</feature>
<organism evidence="2 3">
    <name type="scientific">Euroglyphus maynei</name>
    <name type="common">Mayne's house dust mite</name>
    <dbReference type="NCBI Taxonomy" id="6958"/>
    <lineage>
        <taxon>Eukaryota</taxon>
        <taxon>Metazoa</taxon>
        <taxon>Ecdysozoa</taxon>
        <taxon>Arthropoda</taxon>
        <taxon>Chelicerata</taxon>
        <taxon>Arachnida</taxon>
        <taxon>Acari</taxon>
        <taxon>Acariformes</taxon>
        <taxon>Sarcoptiformes</taxon>
        <taxon>Astigmata</taxon>
        <taxon>Psoroptidia</taxon>
        <taxon>Analgoidea</taxon>
        <taxon>Pyroglyphidae</taxon>
        <taxon>Pyroglyphinae</taxon>
        <taxon>Euroglyphus</taxon>
    </lineage>
</organism>
<dbReference type="Proteomes" id="UP000194236">
    <property type="component" value="Unassembled WGS sequence"/>
</dbReference>
<proteinExistence type="predicted"/>
<name>A0A1Y3AYF2_EURMA</name>
<feature type="non-terminal residue" evidence="2">
    <location>
        <position position="60"/>
    </location>
</feature>
<sequence>MYDDGSGDGGGGGGDIIMNGTPTFEMIEEEPIHPDLIETVVLCKNIRSAQVLTEAIRGFQ</sequence>
<comment type="caution">
    <text evidence="2">The sequence shown here is derived from an EMBL/GenBank/DDBJ whole genome shotgun (WGS) entry which is preliminary data.</text>
</comment>